<comment type="caution">
    <text evidence="6">The sequence shown here is derived from an EMBL/GenBank/DDBJ whole genome shotgun (WGS) entry which is preliminary data.</text>
</comment>
<dbReference type="PANTHER" id="PTHR14091:SF0">
    <property type="entry name" value="PERIODIC TRYPTOPHAN PROTEIN 1 HOMOLOG"/>
    <property type="match status" value="1"/>
</dbReference>
<dbReference type="PROSITE" id="PS50294">
    <property type="entry name" value="WD_REPEATS_REGION"/>
    <property type="match status" value="2"/>
</dbReference>
<organism evidence="6 7">
    <name type="scientific">Vespula germanica</name>
    <name type="common">German yellow jacket</name>
    <name type="synonym">Paravespula germanica</name>
    <dbReference type="NCBI Taxonomy" id="30212"/>
    <lineage>
        <taxon>Eukaryota</taxon>
        <taxon>Metazoa</taxon>
        <taxon>Ecdysozoa</taxon>
        <taxon>Arthropoda</taxon>
        <taxon>Hexapoda</taxon>
        <taxon>Insecta</taxon>
        <taxon>Pterygota</taxon>
        <taxon>Neoptera</taxon>
        <taxon>Endopterygota</taxon>
        <taxon>Hymenoptera</taxon>
        <taxon>Apocrita</taxon>
        <taxon>Aculeata</taxon>
        <taxon>Vespoidea</taxon>
        <taxon>Vespidae</taxon>
        <taxon>Vespinae</taxon>
        <taxon>Vespula</taxon>
    </lineage>
</organism>
<dbReference type="InterPro" id="IPR019775">
    <property type="entry name" value="WD40_repeat_CS"/>
</dbReference>
<evidence type="ECO:0000256" key="3">
    <source>
        <dbReference type="ARBA" id="ARBA00022737"/>
    </source>
</evidence>
<keyword evidence="1" id="KW-0597">Phosphoprotein</keyword>
<evidence type="ECO:0000256" key="2">
    <source>
        <dbReference type="ARBA" id="ARBA00022574"/>
    </source>
</evidence>
<reference evidence="6" key="1">
    <citation type="journal article" date="2020" name="G3 (Bethesda)">
        <title>High-Quality Assemblies for Three Invasive Social Wasps from the &lt;i&gt;Vespula&lt;/i&gt; Genus.</title>
        <authorList>
            <person name="Harrop T.W.R."/>
            <person name="Guhlin J."/>
            <person name="McLaughlin G.M."/>
            <person name="Permina E."/>
            <person name="Stockwell P."/>
            <person name="Gilligan J."/>
            <person name="Le Lec M.F."/>
            <person name="Gruber M.A.M."/>
            <person name="Quinn O."/>
            <person name="Lovegrove M."/>
            <person name="Duncan E.J."/>
            <person name="Remnant E.J."/>
            <person name="Van Eeckhoven J."/>
            <person name="Graham B."/>
            <person name="Knapp R.A."/>
            <person name="Langford K.W."/>
            <person name="Kronenberg Z."/>
            <person name="Press M.O."/>
            <person name="Eacker S.M."/>
            <person name="Wilson-Rankin E.E."/>
            <person name="Purcell J."/>
            <person name="Lester P.J."/>
            <person name="Dearden P.K."/>
        </authorList>
    </citation>
    <scope>NUCLEOTIDE SEQUENCE</scope>
    <source>
        <strain evidence="6">Linc-1</strain>
    </source>
</reference>
<accession>A0A834MVT3</accession>
<dbReference type="Pfam" id="PF00400">
    <property type="entry name" value="WD40"/>
    <property type="match status" value="3"/>
</dbReference>
<dbReference type="EMBL" id="JACSDZ010000015">
    <property type="protein sequence ID" value="KAF7386330.1"/>
    <property type="molecule type" value="Genomic_DNA"/>
</dbReference>
<dbReference type="InterPro" id="IPR020472">
    <property type="entry name" value="WD40_PAC1"/>
</dbReference>
<dbReference type="AlphaFoldDB" id="A0A834MVT3"/>
<dbReference type="PRINTS" id="PR00320">
    <property type="entry name" value="GPROTEINBRPT"/>
</dbReference>
<evidence type="ECO:0008006" key="8">
    <source>
        <dbReference type="Google" id="ProtNLM"/>
    </source>
</evidence>
<evidence type="ECO:0000313" key="6">
    <source>
        <dbReference type="EMBL" id="KAF7386330.1"/>
    </source>
</evidence>
<protein>
    <recommendedName>
        <fullName evidence="8">Periodic tryptophan protein 1</fullName>
    </recommendedName>
</protein>
<keyword evidence="7" id="KW-1185">Reference proteome</keyword>
<dbReference type="PROSITE" id="PS50082">
    <property type="entry name" value="WD_REPEATS_2"/>
    <property type="match status" value="2"/>
</dbReference>
<dbReference type="Proteomes" id="UP000617340">
    <property type="component" value="Unassembled WGS sequence"/>
</dbReference>
<feature type="repeat" description="WD" evidence="4">
    <location>
        <begin position="360"/>
        <end position="394"/>
    </location>
</feature>
<dbReference type="InterPro" id="IPR001680">
    <property type="entry name" value="WD40_rpt"/>
</dbReference>
<dbReference type="GO" id="GO:0005634">
    <property type="term" value="C:nucleus"/>
    <property type="evidence" value="ECO:0007669"/>
    <property type="project" value="TreeGrafter"/>
</dbReference>
<evidence type="ECO:0000256" key="4">
    <source>
        <dbReference type="PROSITE-ProRule" id="PRU00221"/>
    </source>
</evidence>
<feature type="compositionally biased region" description="Acidic residues" evidence="5">
    <location>
        <begin position="46"/>
        <end position="63"/>
    </location>
</feature>
<dbReference type="SMART" id="SM00320">
    <property type="entry name" value="WD40"/>
    <property type="match status" value="5"/>
</dbReference>
<keyword evidence="2 4" id="KW-0853">WD repeat</keyword>
<feature type="compositionally biased region" description="Polar residues" evidence="5">
    <location>
        <begin position="34"/>
        <end position="43"/>
    </location>
</feature>
<dbReference type="PANTHER" id="PTHR14091">
    <property type="entry name" value="PERIODIC TRYPTOPHAN PROTEIN 1"/>
    <property type="match status" value="1"/>
</dbReference>
<sequence length="506" mass="57499">MNIVSCTTWVKRGIAATLPEKVELTPKELEEIIKQTQSDLQNDNSDKEEDEEEEEEAIGDESDLEKNKVKKNYDINNSSMETDEYNFDKYDKESGDIHCNIGNIVSFGEDGKDPLITSAETDDDSEKEDDIIKEDDNLVLIGHVDGDASILEIFVYNEAEGSFYCHHDILLPSFPLCIEWLNFDPSDTMPANLCAIGSMTPIIEVWDLDLIDCLEPVFKLGRKPSKKKKLTRIGHKDAVLDLAWNKNYTHILASGSVDQTVLLWDLENGKPATKLDSFNEKVQTLEWHPSETHHLLTGCADQFVRLFDCKLESNVKEWQTPGEVERVLWNHFDTDHFLISTNNGYLEYYDIREDSPIWQVKAHEAEITGLSLSSSYQGLLVTSSNDSIIKVWDILDSKDPCVIWEKKTNLGALQCLASNPDIPLVFAVGGDNKAHNFKVIDLSEISAVNDRFKKRETIYMEMKENCKKSENYNTKEEMMEMAEGMESMALNMVNSGIGDLMKYKCN</sequence>
<dbReference type="InterPro" id="IPR015943">
    <property type="entry name" value="WD40/YVTN_repeat-like_dom_sf"/>
</dbReference>
<dbReference type="GO" id="GO:0006364">
    <property type="term" value="P:rRNA processing"/>
    <property type="evidence" value="ECO:0007669"/>
    <property type="project" value="InterPro"/>
</dbReference>
<dbReference type="InterPro" id="IPR036322">
    <property type="entry name" value="WD40_repeat_dom_sf"/>
</dbReference>
<gene>
    <name evidence="6" type="ORF">HZH68_013462</name>
</gene>
<feature type="repeat" description="WD" evidence="4">
    <location>
        <begin position="232"/>
        <end position="274"/>
    </location>
</feature>
<evidence type="ECO:0000256" key="5">
    <source>
        <dbReference type="SAM" id="MobiDB-lite"/>
    </source>
</evidence>
<evidence type="ECO:0000256" key="1">
    <source>
        <dbReference type="ARBA" id="ARBA00022553"/>
    </source>
</evidence>
<dbReference type="PROSITE" id="PS00678">
    <property type="entry name" value="WD_REPEATS_1"/>
    <property type="match status" value="2"/>
</dbReference>
<dbReference type="SUPFAM" id="SSF50978">
    <property type="entry name" value="WD40 repeat-like"/>
    <property type="match status" value="1"/>
</dbReference>
<dbReference type="Gene3D" id="2.130.10.10">
    <property type="entry name" value="YVTN repeat-like/Quinoprotein amine dehydrogenase"/>
    <property type="match status" value="2"/>
</dbReference>
<name>A0A834MVT3_VESGE</name>
<proteinExistence type="predicted"/>
<keyword evidence="3" id="KW-0677">Repeat</keyword>
<dbReference type="InterPro" id="IPR044285">
    <property type="entry name" value="PWP1"/>
</dbReference>
<evidence type="ECO:0000313" key="7">
    <source>
        <dbReference type="Proteomes" id="UP000617340"/>
    </source>
</evidence>
<feature type="region of interest" description="Disordered" evidence="5">
    <location>
        <begin position="29"/>
        <end position="70"/>
    </location>
</feature>